<protein>
    <recommendedName>
        <fullName evidence="13">Zinc finger protein 307</fullName>
    </recommendedName>
</protein>
<evidence type="ECO:0000256" key="15">
    <source>
        <dbReference type="PROSITE-ProRule" id="PRU00187"/>
    </source>
</evidence>
<dbReference type="InterPro" id="IPR013087">
    <property type="entry name" value="Znf_C2H2_type"/>
</dbReference>
<dbReference type="Gene3D" id="3.30.160.60">
    <property type="entry name" value="Classic Zinc Finger"/>
    <property type="match status" value="7"/>
</dbReference>
<keyword evidence="8" id="KW-0832">Ubl conjugation</keyword>
<dbReference type="FunFam" id="3.30.160.60:FF:000295">
    <property type="entry name" value="zinc finger protein 19"/>
    <property type="match status" value="1"/>
</dbReference>
<evidence type="ECO:0000313" key="20">
    <source>
        <dbReference type="Proteomes" id="UP000028761"/>
    </source>
</evidence>
<sequence>MPLTPMLRFQEETDHSAQILSSFYLRRRLIQLPLQILQQHHHLLPALWMLLPHPALQFPRQDGQELLQHQQLQDLLLAVHLRLQPLSAELSEPAQRLAGTCSLRVEKEEASALTAEVSASCSPARGPERSRQRFRGFRYPEAAGPREALSRLRELCRQWLQPEMHSKEQILELLVLEQFLTILPGNLQSWVREQHPESGEEVVVLLEYLERQLDEPAPQVPVGDQGQERLCCKMALLTQTQGSQSNQCQPVKALFKHESLGSQPLQDRVLQVPGLAQGGCCREDAMVASRLTPGSQGLLKMEDVALTLSPGWTQLDSSQVNIYRDEKQENHSSLVSLGAEIQTESRDLPPVKKLSKKEHGKICHLREDIAQNPTCAEAGEQEGRLQRKQKNAVGSKRHYCHECGKSFAQSSGLTKHRRIHTGEKPYECEDCGKTFIGSSALVIHQRVHTGEKPYECEECGKVFSHSSNLIKHQRTHTGEKPYECDDCGKTFSQSCSLLEHHKIHTGEKPYQCNMCGKTFRRNSHLLRHQRIHGDKNVQNPEHGESWERQGRTESQWENIEAPMSYKCNECERSFTRNRSLIEHQKIHTGEKPYQCDTCGKGFTRTSYLVQHQRSHVGKKIISQ</sequence>
<dbReference type="FunFam" id="3.30.160.60:FF:000642">
    <property type="entry name" value="Zinc finger with KRAB and SCAN domains 2"/>
    <property type="match status" value="1"/>
</dbReference>
<dbReference type="PANTHER" id="PTHR24393">
    <property type="entry name" value="ZINC FINGER PROTEIN"/>
    <property type="match status" value="1"/>
</dbReference>
<keyword evidence="6 14" id="KW-0863">Zinc-finger</keyword>
<keyword evidence="11" id="KW-0804">Transcription</keyword>
<dbReference type="InterPro" id="IPR003309">
    <property type="entry name" value="SCAN_dom"/>
</dbReference>
<evidence type="ECO:0000256" key="5">
    <source>
        <dbReference type="ARBA" id="ARBA00022737"/>
    </source>
</evidence>
<dbReference type="FunFam" id="3.30.160.60:FF:001178">
    <property type="entry name" value="zinc finger protein 287"/>
    <property type="match status" value="1"/>
</dbReference>
<evidence type="ECO:0000256" key="1">
    <source>
        <dbReference type="ARBA" id="ARBA00004123"/>
    </source>
</evidence>
<evidence type="ECO:0000256" key="14">
    <source>
        <dbReference type="PROSITE-ProRule" id="PRU00042"/>
    </source>
</evidence>
<feature type="domain" description="C2H2-type" evidence="16">
    <location>
        <begin position="565"/>
        <end position="592"/>
    </location>
</feature>
<dbReference type="InterPro" id="IPR036236">
    <property type="entry name" value="Znf_C2H2_sf"/>
</dbReference>
<feature type="domain" description="C2H2-type" evidence="16">
    <location>
        <begin position="426"/>
        <end position="453"/>
    </location>
</feature>
<evidence type="ECO:0000259" key="16">
    <source>
        <dbReference type="PROSITE" id="PS50157"/>
    </source>
</evidence>
<dbReference type="Pfam" id="PF02023">
    <property type="entry name" value="SCAN"/>
    <property type="match status" value="1"/>
</dbReference>
<comment type="subcellular location">
    <subcellularLocation>
        <location evidence="1 15">Nucleus</location>
    </subcellularLocation>
</comment>
<dbReference type="GO" id="GO:0001228">
    <property type="term" value="F:DNA-binding transcription activator activity, RNA polymerase II-specific"/>
    <property type="evidence" value="ECO:0007669"/>
    <property type="project" value="TreeGrafter"/>
</dbReference>
<evidence type="ECO:0000256" key="3">
    <source>
        <dbReference type="ARBA" id="ARBA00022499"/>
    </source>
</evidence>
<feature type="domain" description="SCAN box" evidence="17">
    <location>
        <begin position="131"/>
        <end position="213"/>
    </location>
</feature>
<dbReference type="PROSITE" id="PS50805">
    <property type="entry name" value="KRAB"/>
    <property type="match status" value="1"/>
</dbReference>
<dbReference type="GO" id="GO:0000978">
    <property type="term" value="F:RNA polymerase II cis-regulatory region sequence-specific DNA binding"/>
    <property type="evidence" value="ECO:0007669"/>
    <property type="project" value="TreeGrafter"/>
</dbReference>
<keyword evidence="4" id="KW-0479">Metal-binding</keyword>
<keyword evidence="10" id="KW-0238">DNA-binding</keyword>
<feature type="domain" description="KRAB" evidence="18">
    <location>
        <begin position="299"/>
        <end position="373"/>
    </location>
</feature>
<dbReference type="PROSITE" id="PS50804">
    <property type="entry name" value="SCAN_BOX"/>
    <property type="match status" value="1"/>
</dbReference>
<dbReference type="SUPFAM" id="SSF47353">
    <property type="entry name" value="Retrovirus capsid dimerization domain-like"/>
    <property type="match status" value="1"/>
</dbReference>
<dbReference type="GO" id="GO:0008270">
    <property type="term" value="F:zinc ion binding"/>
    <property type="evidence" value="ECO:0007669"/>
    <property type="project" value="UniProtKB-KW"/>
</dbReference>
<dbReference type="Gene3D" id="6.10.140.140">
    <property type="match status" value="1"/>
</dbReference>
<gene>
    <name evidence="19" type="primary">ZKSCAN4</name>
</gene>
<dbReference type="CDD" id="cd07765">
    <property type="entry name" value="KRAB_A-box"/>
    <property type="match status" value="1"/>
</dbReference>
<evidence type="ECO:0000256" key="9">
    <source>
        <dbReference type="ARBA" id="ARBA00023015"/>
    </source>
</evidence>
<dbReference type="Gene3D" id="1.10.4020.10">
    <property type="entry name" value="DNA breaking-rejoining enzymes"/>
    <property type="match status" value="1"/>
</dbReference>
<evidence type="ECO:0000259" key="17">
    <source>
        <dbReference type="PROSITE" id="PS50804"/>
    </source>
</evidence>
<dbReference type="GO" id="GO:0042802">
    <property type="term" value="F:identical protein binding"/>
    <property type="evidence" value="ECO:0007669"/>
    <property type="project" value="Ensembl"/>
</dbReference>
<feature type="domain" description="C2H2-type" evidence="16">
    <location>
        <begin position="454"/>
        <end position="481"/>
    </location>
</feature>
<dbReference type="SMART" id="SM00355">
    <property type="entry name" value="ZnF_C2H2"/>
    <property type="match status" value="7"/>
</dbReference>
<dbReference type="Pfam" id="PF00096">
    <property type="entry name" value="zf-C2H2"/>
    <property type="match status" value="7"/>
</dbReference>
<dbReference type="FunFam" id="3.30.160.60:FF:001214">
    <property type="entry name" value="Zinc finger with KRAB and SCAN domains 4"/>
    <property type="match status" value="1"/>
</dbReference>
<dbReference type="Pfam" id="PF01352">
    <property type="entry name" value="KRAB"/>
    <property type="match status" value="1"/>
</dbReference>
<feature type="domain" description="C2H2-type" evidence="16">
    <location>
        <begin position="510"/>
        <end position="537"/>
    </location>
</feature>
<dbReference type="SMART" id="SM00349">
    <property type="entry name" value="KRAB"/>
    <property type="match status" value="1"/>
</dbReference>
<dbReference type="AlphaFoldDB" id="A0A096NLK3"/>
<dbReference type="GO" id="GO:0005654">
    <property type="term" value="C:nucleoplasm"/>
    <property type="evidence" value="ECO:0007669"/>
    <property type="project" value="Ensembl"/>
</dbReference>
<reference evidence="19" key="2">
    <citation type="submission" date="2025-08" db="UniProtKB">
        <authorList>
            <consortium name="Ensembl"/>
        </authorList>
    </citation>
    <scope>IDENTIFICATION</scope>
</reference>
<evidence type="ECO:0000256" key="7">
    <source>
        <dbReference type="ARBA" id="ARBA00022833"/>
    </source>
</evidence>
<dbReference type="HOGENOM" id="CLU_002678_49_4_1"/>
<dbReference type="FunFam" id="3.30.160.60:FF:002254">
    <property type="entry name" value="Zinc finger protein 540"/>
    <property type="match status" value="1"/>
</dbReference>
<keyword evidence="9" id="KW-0805">Transcription regulation</keyword>
<keyword evidence="3" id="KW-1017">Isopeptide bond</keyword>
<evidence type="ECO:0000256" key="10">
    <source>
        <dbReference type="ARBA" id="ARBA00023125"/>
    </source>
</evidence>
<evidence type="ECO:0000256" key="11">
    <source>
        <dbReference type="ARBA" id="ARBA00023163"/>
    </source>
</evidence>
<evidence type="ECO:0000256" key="13">
    <source>
        <dbReference type="ARBA" id="ARBA00079518"/>
    </source>
</evidence>
<dbReference type="FunFam" id="3.30.160.60:FF:001518">
    <property type="entry name" value="Zinc finger with KRAB and SCAN domains 4"/>
    <property type="match status" value="1"/>
</dbReference>
<organism evidence="19 20">
    <name type="scientific">Papio anubis</name>
    <name type="common">Olive baboon</name>
    <dbReference type="NCBI Taxonomy" id="9555"/>
    <lineage>
        <taxon>Eukaryota</taxon>
        <taxon>Metazoa</taxon>
        <taxon>Chordata</taxon>
        <taxon>Craniata</taxon>
        <taxon>Vertebrata</taxon>
        <taxon>Euteleostomi</taxon>
        <taxon>Mammalia</taxon>
        <taxon>Eutheria</taxon>
        <taxon>Euarchontoglires</taxon>
        <taxon>Primates</taxon>
        <taxon>Haplorrhini</taxon>
        <taxon>Catarrhini</taxon>
        <taxon>Cercopithecidae</taxon>
        <taxon>Cercopithecinae</taxon>
        <taxon>Papio</taxon>
    </lineage>
</organism>
<feature type="domain" description="C2H2-type" evidence="16">
    <location>
        <begin position="593"/>
        <end position="620"/>
    </location>
</feature>
<dbReference type="Bgee" id="ENSPANG00000026499">
    <property type="expression patterns" value="Expressed in axillary lymph node and 64 other cell types or tissues"/>
</dbReference>
<keyword evidence="7" id="KW-0862">Zinc</keyword>
<dbReference type="Ensembl" id="ENSPANT00000012293.3">
    <property type="protein sequence ID" value="ENSPANP00000013861.2"/>
    <property type="gene ID" value="ENSPANG00000026499.3"/>
</dbReference>
<comment type="similarity">
    <text evidence="2">Belongs to the krueppel C2H2-type zinc-finger protein family.</text>
</comment>
<dbReference type="PROSITE" id="PS00028">
    <property type="entry name" value="ZINC_FINGER_C2H2_1"/>
    <property type="match status" value="7"/>
</dbReference>
<dbReference type="SMART" id="SM00431">
    <property type="entry name" value="SCAN"/>
    <property type="match status" value="1"/>
</dbReference>
<dbReference type="InterPro" id="IPR001909">
    <property type="entry name" value="KRAB"/>
</dbReference>
<dbReference type="SUPFAM" id="SSF109640">
    <property type="entry name" value="KRAB domain (Kruppel-associated box)"/>
    <property type="match status" value="1"/>
</dbReference>
<evidence type="ECO:0000256" key="8">
    <source>
        <dbReference type="ARBA" id="ARBA00022843"/>
    </source>
</evidence>
<keyword evidence="12 15" id="KW-0539">Nucleus</keyword>
<dbReference type="eggNOG" id="KOG1721">
    <property type="taxonomic scope" value="Eukaryota"/>
</dbReference>
<feature type="domain" description="C2H2-type" evidence="16">
    <location>
        <begin position="398"/>
        <end position="425"/>
    </location>
</feature>
<dbReference type="PANTHER" id="PTHR24393:SF143">
    <property type="entry name" value="ENDOTHELIAL ZINC FINGER PROTEIN INDUCED BY TUMOR NECROSIS FACTOR ALPHA"/>
    <property type="match status" value="1"/>
</dbReference>
<dbReference type="CDD" id="cd07936">
    <property type="entry name" value="SCAN"/>
    <property type="match status" value="1"/>
</dbReference>
<dbReference type="InterPro" id="IPR036051">
    <property type="entry name" value="KRAB_dom_sf"/>
</dbReference>
<reference evidence="19" key="3">
    <citation type="submission" date="2025-09" db="UniProtKB">
        <authorList>
            <consortium name="Ensembl"/>
        </authorList>
    </citation>
    <scope>IDENTIFICATION</scope>
</reference>
<keyword evidence="5" id="KW-0677">Repeat</keyword>
<keyword evidence="20" id="KW-1185">Reference proteome</keyword>
<feature type="domain" description="C2H2-type" evidence="16">
    <location>
        <begin position="482"/>
        <end position="509"/>
    </location>
</feature>
<dbReference type="STRING" id="9555.ENSPANP00000013861"/>
<evidence type="ECO:0000259" key="18">
    <source>
        <dbReference type="PROSITE" id="PS50805"/>
    </source>
</evidence>
<evidence type="ECO:0000256" key="4">
    <source>
        <dbReference type="ARBA" id="ARBA00022723"/>
    </source>
</evidence>
<name>A0A096NLK3_PAPAN</name>
<dbReference type="PROSITE" id="PS50157">
    <property type="entry name" value="ZINC_FINGER_C2H2_2"/>
    <property type="match status" value="7"/>
</dbReference>
<dbReference type="OMA" id="KESQWEN"/>
<evidence type="ECO:0000256" key="12">
    <source>
        <dbReference type="ARBA" id="ARBA00023242"/>
    </source>
</evidence>
<evidence type="ECO:0000256" key="2">
    <source>
        <dbReference type="ARBA" id="ARBA00006991"/>
    </source>
</evidence>
<evidence type="ECO:0000313" key="19">
    <source>
        <dbReference type="Ensembl" id="ENSPANP00000013861.2"/>
    </source>
</evidence>
<evidence type="ECO:0000256" key="6">
    <source>
        <dbReference type="ARBA" id="ARBA00022771"/>
    </source>
</evidence>
<accession>A0A096NLK3</accession>
<dbReference type="FunFam" id="3.30.160.60:FF:001333">
    <property type="entry name" value="Zinc finger with KRAB and SCAN domains 4"/>
    <property type="match status" value="1"/>
</dbReference>
<dbReference type="SUPFAM" id="SSF57667">
    <property type="entry name" value="beta-beta-alpha zinc fingers"/>
    <property type="match status" value="4"/>
</dbReference>
<reference evidence="19 20" key="1">
    <citation type="submission" date="2012-03" db="EMBL/GenBank/DDBJ databases">
        <title>Whole Genome Assembly of Papio anubis.</title>
        <authorList>
            <person name="Liu Y.L."/>
            <person name="Abraham K.A."/>
            <person name="Akbar H.A."/>
            <person name="Ali S.A."/>
            <person name="Anosike U.A."/>
            <person name="Aqrawi P.A."/>
            <person name="Arias F.A."/>
            <person name="Attaway T.A."/>
            <person name="Awwad R.A."/>
            <person name="Babu C.B."/>
            <person name="Bandaranaike D.B."/>
            <person name="Battles P.B."/>
            <person name="Bell A.B."/>
            <person name="Beltran B.B."/>
            <person name="Berhane-Mersha D.B."/>
            <person name="Bess C.B."/>
            <person name="Bickham C.B."/>
            <person name="Bolden T.B."/>
            <person name="Carter K.C."/>
            <person name="Chau D.C."/>
            <person name="Chavez A.C."/>
            <person name="Clerc-Blankenburg K.C."/>
            <person name="Coyle M.C."/>
            <person name="Dao M.D."/>
            <person name="Davila M.L.D."/>
            <person name="Davy-Carroll L.D."/>
            <person name="Denson S.D."/>
            <person name="Dinh H.D."/>
            <person name="Fernandez S.F."/>
            <person name="Fernando P.F."/>
            <person name="Forbes L.F."/>
            <person name="Francis C.F."/>
            <person name="Francisco L.F."/>
            <person name="Fu Q.F."/>
            <person name="Garcia-Iii R.G."/>
            <person name="Garrett T.G."/>
            <person name="Gross S.G."/>
            <person name="Gubbala S.G."/>
            <person name="Hirani K.H."/>
            <person name="Hogues M.H."/>
            <person name="Hollins B.H."/>
            <person name="Jackson L.J."/>
            <person name="Javaid M.J."/>
            <person name="Jhangiani S.J."/>
            <person name="Johnson A.J."/>
            <person name="Johnson B.J."/>
            <person name="Jones J.J."/>
            <person name="Joshi V.J."/>
            <person name="Kalu J.K."/>
            <person name="Khan N.K."/>
            <person name="Korchina V.K."/>
            <person name="Kovar C.K."/>
            <person name="Lago L.L."/>
            <person name="Lara F.L."/>
            <person name="Le T.-K.L."/>
            <person name="Lee S.L."/>
            <person name="Legall-Iii F.L."/>
            <person name="Lemon S.L."/>
            <person name="Liu J.L."/>
            <person name="Liu Y.-S.L."/>
            <person name="Liyanage D.L."/>
            <person name="Lopez J.L."/>
            <person name="Lorensuhewa L.L."/>
            <person name="Mata R.M."/>
            <person name="Mathew T.M."/>
            <person name="Mercado C.M."/>
            <person name="Mercado I.M."/>
            <person name="Morales K.M."/>
            <person name="Morgan M.M."/>
            <person name="Munidasa M.M."/>
            <person name="Ngo D.N."/>
            <person name="Nguyen L.N."/>
            <person name="Nguyen T.N."/>
            <person name="Nguyen N.N."/>
            <person name="Obregon M.O."/>
            <person name="Okwuonu G.O."/>
            <person name="Ongeri F.O."/>
            <person name="Onwere C.O."/>
            <person name="Osifeso I.O."/>
            <person name="Parra A.P."/>
            <person name="Patil S.P."/>
            <person name="Perez A.P."/>
            <person name="Perez Y.P."/>
            <person name="Pham C.P."/>
            <person name="Pu L.-L.P."/>
            <person name="Puazo M.P."/>
            <person name="Quiroz J.Q."/>
            <person name="Rouhana J.R."/>
            <person name="Ruiz M.R."/>
            <person name="Ruiz S.-J.R."/>
            <person name="Saada N.S."/>
            <person name="Santibanez J.S."/>
            <person name="Scheel M.S."/>
            <person name="Schneider B.S."/>
            <person name="Simmons D.S."/>
            <person name="Sisson I.S."/>
            <person name="Tang L.-Y.T."/>
            <person name="Thornton R.T."/>
            <person name="Tisius J.T."/>
            <person name="Toledanes G.T."/>
            <person name="Trejos Z.T."/>
            <person name="Usmani K.U."/>
            <person name="Varghese R.V."/>
            <person name="Vattathil S.V."/>
            <person name="Vee V.V."/>
            <person name="Walker D.W."/>
            <person name="Weissenberger G.W."/>
            <person name="White C.W."/>
            <person name="Williams A.W."/>
            <person name="Woodworth J.W."/>
            <person name="Wright R.W."/>
            <person name="Zhu Y.Z."/>
            <person name="Han Y.H."/>
            <person name="Newsham I.N."/>
            <person name="Nazareth L.N."/>
            <person name="Worley K.W."/>
            <person name="Muzny D.M."/>
            <person name="Rogers J.R."/>
            <person name="Gibbs R.G."/>
        </authorList>
    </citation>
    <scope>NUCLEOTIDE SEQUENCE [LARGE SCALE GENOMIC DNA]</scope>
</reference>
<dbReference type="InterPro" id="IPR038269">
    <property type="entry name" value="SCAN_sf"/>
</dbReference>
<proteinExistence type="inferred from homology"/>
<dbReference type="FunFam" id="1.10.4020.10:FF:000001">
    <property type="entry name" value="zinc finger protein 263 isoform X1"/>
    <property type="match status" value="1"/>
</dbReference>
<dbReference type="Proteomes" id="UP000028761">
    <property type="component" value="Chromosome 6"/>
</dbReference>
<dbReference type="GeneTree" id="ENSGT00940000159644"/>